<reference evidence="2" key="1">
    <citation type="journal article" date="2023" name="Mol. Phylogenet. Evol.">
        <title>Genome-scale phylogeny and comparative genomics of the fungal order Sordariales.</title>
        <authorList>
            <person name="Hensen N."/>
            <person name="Bonometti L."/>
            <person name="Westerberg I."/>
            <person name="Brannstrom I.O."/>
            <person name="Guillou S."/>
            <person name="Cros-Aarteil S."/>
            <person name="Calhoun S."/>
            <person name="Haridas S."/>
            <person name="Kuo A."/>
            <person name="Mondo S."/>
            <person name="Pangilinan J."/>
            <person name="Riley R."/>
            <person name="LaButti K."/>
            <person name="Andreopoulos B."/>
            <person name="Lipzen A."/>
            <person name="Chen C."/>
            <person name="Yan M."/>
            <person name="Daum C."/>
            <person name="Ng V."/>
            <person name="Clum A."/>
            <person name="Steindorff A."/>
            <person name="Ohm R.A."/>
            <person name="Martin F."/>
            <person name="Silar P."/>
            <person name="Natvig D.O."/>
            <person name="Lalanne C."/>
            <person name="Gautier V."/>
            <person name="Ament-Velasquez S.L."/>
            <person name="Kruys A."/>
            <person name="Hutchinson M.I."/>
            <person name="Powell A.J."/>
            <person name="Barry K."/>
            <person name="Miller A.N."/>
            <person name="Grigoriev I.V."/>
            <person name="Debuchy R."/>
            <person name="Gladieux P."/>
            <person name="Hiltunen Thoren M."/>
            <person name="Johannesson H."/>
        </authorList>
    </citation>
    <scope>NUCLEOTIDE SEQUENCE</scope>
    <source>
        <strain evidence="2">PSN243</strain>
    </source>
</reference>
<evidence type="ECO:0000313" key="3">
    <source>
        <dbReference type="Proteomes" id="UP001321760"/>
    </source>
</evidence>
<keyword evidence="1" id="KW-0732">Signal</keyword>
<feature type="signal peptide" evidence="1">
    <location>
        <begin position="1"/>
        <end position="19"/>
    </location>
</feature>
<dbReference type="AlphaFoldDB" id="A0AAV9H588"/>
<comment type="caution">
    <text evidence="2">The sequence shown here is derived from an EMBL/GenBank/DDBJ whole genome shotgun (WGS) entry which is preliminary data.</text>
</comment>
<dbReference type="Proteomes" id="UP001321760">
    <property type="component" value="Unassembled WGS sequence"/>
</dbReference>
<sequence>MQLTNAIFTFLAIAMTAAAAPAPAEPAVLEARTGTVTECNQPDQTLCCFGIGLLNIAALCNVIQVASSCSGTKVCCDPTATNNNQNGVQFINLNIATCPLVIL</sequence>
<gene>
    <name evidence="2" type="ORF">QBC34DRAFT_374852</name>
</gene>
<evidence type="ECO:0000256" key="1">
    <source>
        <dbReference type="SAM" id="SignalP"/>
    </source>
</evidence>
<keyword evidence="3" id="KW-1185">Reference proteome</keyword>
<evidence type="ECO:0008006" key="4">
    <source>
        <dbReference type="Google" id="ProtNLM"/>
    </source>
</evidence>
<accession>A0AAV9H588</accession>
<organism evidence="2 3">
    <name type="scientific">Podospora aff. communis PSN243</name>
    <dbReference type="NCBI Taxonomy" id="3040156"/>
    <lineage>
        <taxon>Eukaryota</taxon>
        <taxon>Fungi</taxon>
        <taxon>Dikarya</taxon>
        <taxon>Ascomycota</taxon>
        <taxon>Pezizomycotina</taxon>
        <taxon>Sordariomycetes</taxon>
        <taxon>Sordariomycetidae</taxon>
        <taxon>Sordariales</taxon>
        <taxon>Podosporaceae</taxon>
        <taxon>Podospora</taxon>
    </lineage>
</organism>
<reference evidence="2" key="2">
    <citation type="submission" date="2023-05" db="EMBL/GenBank/DDBJ databases">
        <authorList>
            <consortium name="Lawrence Berkeley National Laboratory"/>
            <person name="Steindorff A."/>
            <person name="Hensen N."/>
            <person name="Bonometti L."/>
            <person name="Westerberg I."/>
            <person name="Brannstrom I.O."/>
            <person name="Guillou S."/>
            <person name="Cros-Aarteil S."/>
            <person name="Calhoun S."/>
            <person name="Haridas S."/>
            <person name="Kuo A."/>
            <person name="Mondo S."/>
            <person name="Pangilinan J."/>
            <person name="Riley R."/>
            <person name="Labutti K."/>
            <person name="Andreopoulos B."/>
            <person name="Lipzen A."/>
            <person name="Chen C."/>
            <person name="Yanf M."/>
            <person name="Daum C."/>
            <person name="Ng V."/>
            <person name="Clum A."/>
            <person name="Ohm R."/>
            <person name="Martin F."/>
            <person name="Silar P."/>
            <person name="Natvig D."/>
            <person name="Lalanne C."/>
            <person name="Gautier V."/>
            <person name="Ament-Velasquez S.L."/>
            <person name="Kruys A."/>
            <person name="Hutchinson M.I."/>
            <person name="Powell A.J."/>
            <person name="Barry K."/>
            <person name="Miller A.N."/>
            <person name="Grigoriev I.V."/>
            <person name="Debuchy R."/>
            <person name="Gladieux P."/>
            <person name="Thoren M.H."/>
            <person name="Johannesson H."/>
        </authorList>
    </citation>
    <scope>NUCLEOTIDE SEQUENCE</scope>
    <source>
        <strain evidence="2">PSN243</strain>
    </source>
</reference>
<feature type="chain" id="PRO_5043676050" description="Hydrophobin" evidence="1">
    <location>
        <begin position="20"/>
        <end position="103"/>
    </location>
</feature>
<protein>
    <recommendedName>
        <fullName evidence="4">Hydrophobin</fullName>
    </recommendedName>
</protein>
<dbReference type="EMBL" id="MU865915">
    <property type="protein sequence ID" value="KAK4455086.1"/>
    <property type="molecule type" value="Genomic_DNA"/>
</dbReference>
<evidence type="ECO:0000313" key="2">
    <source>
        <dbReference type="EMBL" id="KAK4455086.1"/>
    </source>
</evidence>
<name>A0AAV9H588_9PEZI</name>
<proteinExistence type="predicted"/>